<keyword evidence="8" id="KW-0503">Monooxygenase</keyword>
<organism evidence="11 12">
    <name type="scientific">Rhizopogon vesiculosus</name>
    <dbReference type="NCBI Taxonomy" id="180088"/>
    <lineage>
        <taxon>Eukaryota</taxon>
        <taxon>Fungi</taxon>
        <taxon>Dikarya</taxon>
        <taxon>Basidiomycota</taxon>
        <taxon>Agaricomycotina</taxon>
        <taxon>Agaricomycetes</taxon>
        <taxon>Agaricomycetidae</taxon>
        <taxon>Boletales</taxon>
        <taxon>Suillineae</taxon>
        <taxon>Rhizopogonaceae</taxon>
        <taxon>Rhizopogon</taxon>
    </lineage>
</organism>
<comment type="caution">
    <text evidence="11">The sequence shown here is derived from an EMBL/GenBank/DDBJ whole genome shotgun (WGS) entry which is preliminary data.</text>
</comment>
<evidence type="ECO:0000256" key="8">
    <source>
        <dbReference type="ARBA" id="ARBA00023033"/>
    </source>
</evidence>
<evidence type="ECO:0000256" key="5">
    <source>
        <dbReference type="ARBA" id="ARBA00022723"/>
    </source>
</evidence>
<dbReference type="GO" id="GO:0005506">
    <property type="term" value="F:iron ion binding"/>
    <property type="evidence" value="ECO:0007669"/>
    <property type="project" value="InterPro"/>
</dbReference>
<dbReference type="PANTHER" id="PTHR46300">
    <property type="entry name" value="P450, PUTATIVE (EUROFUNG)-RELATED-RELATED"/>
    <property type="match status" value="1"/>
</dbReference>
<comment type="pathway">
    <text evidence="2">Secondary metabolite biosynthesis.</text>
</comment>
<keyword evidence="5 9" id="KW-0479">Metal-binding</keyword>
<dbReference type="SUPFAM" id="SSF48264">
    <property type="entry name" value="Cytochrome P450"/>
    <property type="match status" value="1"/>
</dbReference>
<keyword evidence="6" id="KW-0560">Oxidoreductase</keyword>
<keyword evidence="10" id="KW-0732">Signal</keyword>
<evidence type="ECO:0000256" key="7">
    <source>
        <dbReference type="ARBA" id="ARBA00023004"/>
    </source>
</evidence>
<evidence type="ECO:0000313" key="12">
    <source>
        <dbReference type="Proteomes" id="UP000183567"/>
    </source>
</evidence>
<dbReference type="Proteomes" id="UP000183567">
    <property type="component" value="Unassembled WGS sequence"/>
</dbReference>
<evidence type="ECO:0000256" key="1">
    <source>
        <dbReference type="ARBA" id="ARBA00001971"/>
    </source>
</evidence>
<evidence type="ECO:0000256" key="9">
    <source>
        <dbReference type="PIRSR" id="PIRSR602401-1"/>
    </source>
</evidence>
<dbReference type="PRINTS" id="PR00463">
    <property type="entry name" value="EP450I"/>
</dbReference>
<protein>
    <recommendedName>
        <fullName evidence="13">Cytochrome P450</fullName>
    </recommendedName>
</protein>
<evidence type="ECO:0008006" key="13">
    <source>
        <dbReference type="Google" id="ProtNLM"/>
    </source>
</evidence>
<name>A0A1J8QBA3_9AGAM</name>
<keyword evidence="12" id="KW-1185">Reference proteome</keyword>
<dbReference type="OrthoDB" id="2789670at2759"/>
<accession>A0A1J8QBA3</accession>
<dbReference type="InterPro" id="IPR001128">
    <property type="entry name" value="Cyt_P450"/>
</dbReference>
<dbReference type="PANTHER" id="PTHR46300:SF7">
    <property type="entry name" value="P450, PUTATIVE (EUROFUNG)-RELATED"/>
    <property type="match status" value="1"/>
</dbReference>
<dbReference type="STRING" id="180088.A0A1J8QBA3"/>
<evidence type="ECO:0000313" key="11">
    <source>
        <dbReference type="EMBL" id="OJA18950.1"/>
    </source>
</evidence>
<comment type="cofactor">
    <cofactor evidence="1 9">
        <name>heme</name>
        <dbReference type="ChEBI" id="CHEBI:30413"/>
    </cofactor>
</comment>
<evidence type="ECO:0000256" key="10">
    <source>
        <dbReference type="SAM" id="SignalP"/>
    </source>
</evidence>
<dbReference type="GO" id="GO:0016705">
    <property type="term" value="F:oxidoreductase activity, acting on paired donors, with incorporation or reduction of molecular oxygen"/>
    <property type="evidence" value="ECO:0007669"/>
    <property type="project" value="InterPro"/>
</dbReference>
<dbReference type="Gene3D" id="1.10.630.10">
    <property type="entry name" value="Cytochrome P450"/>
    <property type="match status" value="2"/>
</dbReference>
<dbReference type="GO" id="GO:0020037">
    <property type="term" value="F:heme binding"/>
    <property type="evidence" value="ECO:0007669"/>
    <property type="project" value="InterPro"/>
</dbReference>
<dbReference type="Pfam" id="PF00067">
    <property type="entry name" value="p450"/>
    <property type="match status" value="2"/>
</dbReference>
<dbReference type="InterPro" id="IPR050364">
    <property type="entry name" value="Cytochrome_P450_fung"/>
</dbReference>
<dbReference type="AlphaFoldDB" id="A0A1J8QBA3"/>
<evidence type="ECO:0000256" key="6">
    <source>
        <dbReference type="ARBA" id="ARBA00023002"/>
    </source>
</evidence>
<sequence length="443" mass="49595">MDLTYGTLLVALLATIAVAKSFTKKSAQEHLPLPPGPKPLPILGNLHQINRAFPWITYKEWSEIYGDIIYSRILNQNVIILNSEKVARALLEQRSSNYSDRPRFVMPSARFGVSFRTPMQGYGDAWRRHRRIFHQAFRPDAAVIYQPMQLRKAHQLLLDLLHDPGNYELHLETHSASIIMSAVYDYETKPNDPLVSMIRGAMDSIIKAETPEKAAIIDAYPTLTLLPAWFPGASFKRHALELKSVLTDMVEIPFEYALDKFSSGLSATSMVSEGLARFQGDASFELAIKESSATAFGGVPHAAVNDDVYDGYLIPKGTTILTNIWYGHNSHTQLLASHRHDPERFFTPSGDLNDDLVTPVWGWGRRICAGRYLADASVWSAIVSMLTVFDFLKAKDASGKDIDFEPRWTSGVASRPVNFPCRIIPRRGDMDVEKLTSLISIAT</sequence>
<evidence type="ECO:0000256" key="3">
    <source>
        <dbReference type="ARBA" id="ARBA00010617"/>
    </source>
</evidence>
<feature type="binding site" description="axial binding residue" evidence="9">
    <location>
        <position position="368"/>
    </location>
    <ligand>
        <name>heme</name>
        <dbReference type="ChEBI" id="CHEBI:30413"/>
    </ligand>
    <ligandPart>
        <name>Fe</name>
        <dbReference type="ChEBI" id="CHEBI:18248"/>
    </ligandPart>
</feature>
<evidence type="ECO:0000256" key="4">
    <source>
        <dbReference type="ARBA" id="ARBA00022617"/>
    </source>
</evidence>
<keyword evidence="4 9" id="KW-0349">Heme</keyword>
<comment type="similarity">
    <text evidence="3">Belongs to the cytochrome P450 family.</text>
</comment>
<dbReference type="GO" id="GO:0004497">
    <property type="term" value="F:monooxygenase activity"/>
    <property type="evidence" value="ECO:0007669"/>
    <property type="project" value="UniProtKB-KW"/>
</dbReference>
<dbReference type="InterPro" id="IPR036396">
    <property type="entry name" value="Cyt_P450_sf"/>
</dbReference>
<feature type="signal peptide" evidence="10">
    <location>
        <begin position="1"/>
        <end position="19"/>
    </location>
</feature>
<feature type="chain" id="PRO_5013267139" description="Cytochrome P450" evidence="10">
    <location>
        <begin position="20"/>
        <end position="443"/>
    </location>
</feature>
<gene>
    <name evidence="11" type="ORF">AZE42_09771</name>
</gene>
<proteinExistence type="inferred from homology"/>
<dbReference type="InterPro" id="IPR002401">
    <property type="entry name" value="Cyt_P450_E_grp-I"/>
</dbReference>
<evidence type="ECO:0000256" key="2">
    <source>
        <dbReference type="ARBA" id="ARBA00005179"/>
    </source>
</evidence>
<dbReference type="EMBL" id="LVVM01001219">
    <property type="protein sequence ID" value="OJA18950.1"/>
    <property type="molecule type" value="Genomic_DNA"/>
</dbReference>
<keyword evidence="7 9" id="KW-0408">Iron</keyword>
<reference evidence="11 12" key="1">
    <citation type="submission" date="2016-03" db="EMBL/GenBank/DDBJ databases">
        <title>Comparative genomics of the ectomycorrhizal sister species Rhizopogon vinicolor and Rhizopogon vesiculosus (Basidiomycota: Boletales) reveals a divergence of the mating type B locus.</title>
        <authorList>
            <person name="Mujic A.B."/>
            <person name="Kuo A."/>
            <person name="Tritt A."/>
            <person name="Lipzen A."/>
            <person name="Chen C."/>
            <person name="Johnson J."/>
            <person name="Sharma A."/>
            <person name="Barry K."/>
            <person name="Grigoriev I.V."/>
            <person name="Spatafora J.W."/>
        </authorList>
    </citation>
    <scope>NUCLEOTIDE SEQUENCE [LARGE SCALE GENOMIC DNA]</scope>
    <source>
        <strain evidence="11 12">AM-OR11-056</strain>
    </source>
</reference>